<feature type="repeat" description="ANK" evidence="3">
    <location>
        <begin position="268"/>
        <end position="300"/>
    </location>
</feature>
<dbReference type="PANTHER" id="PTHR24198">
    <property type="entry name" value="ANKYRIN REPEAT AND PROTEIN KINASE DOMAIN-CONTAINING PROTEIN"/>
    <property type="match status" value="1"/>
</dbReference>
<dbReference type="PANTHER" id="PTHR24198:SF194">
    <property type="entry name" value="INVERSIN-A"/>
    <property type="match status" value="1"/>
</dbReference>
<dbReference type="Pfam" id="PF00023">
    <property type="entry name" value="Ank"/>
    <property type="match status" value="2"/>
</dbReference>
<reference evidence="5" key="2">
    <citation type="journal article" date="2023" name="IMA Fungus">
        <title>Comparative genomic study of the Penicillium genus elucidates a diverse pangenome and 15 lateral gene transfer events.</title>
        <authorList>
            <person name="Petersen C."/>
            <person name="Sorensen T."/>
            <person name="Nielsen M.R."/>
            <person name="Sondergaard T.E."/>
            <person name="Sorensen J.L."/>
            <person name="Fitzpatrick D.A."/>
            <person name="Frisvad J.C."/>
            <person name="Nielsen K.L."/>
        </authorList>
    </citation>
    <scope>NUCLEOTIDE SEQUENCE</scope>
    <source>
        <strain evidence="5">IBT 30069</strain>
    </source>
</reference>
<dbReference type="PRINTS" id="PR01415">
    <property type="entry name" value="ANKYRIN"/>
</dbReference>
<feature type="region of interest" description="Disordered" evidence="4">
    <location>
        <begin position="1"/>
        <end position="28"/>
    </location>
</feature>
<dbReference type="PROSITE" id="PS50088">
    <property type="entry name" value="ANK_REPEAT"/>
    <property type="match status" value="2"/>
</dbReference>
<gene>
    <name evidence="5" type="ORF">N7456_009728</name>
</gene>
<dbReference type="AlphaFoldDB" id="A0A9W9F5E8"/>
<comment type="caution">
    <text evidence="5">The sequence shown here is derived from an EMBL/GenBank/DDBJ whole genome shotgun (WGS) entry which is preliminary data.</text>
</comment>
<accession>A0A9W9F5E8</accession>
<feature type="repeat" description="ANK" evidence="3">
    <location>
        <begin position="50"/>
        <end position="82"/>
    </location>
</feature>
<sequence>MSDRKEDRKELKEDGDIHGSGLRKAASQGNLADAKALLDNGADPDSQDTKGLSPLHFAAKNGHWDVARLLLDRHASPSIVDGDNAQPIIDAAVKGHLEIVRLLIECDPTTVNAQDNFWDTPIIIATRRGDINMVRYLLGANARARHSNRLRQAPLHLAISEGSVDMCELLIEHERINRPNLWARMCYDTPVVETKARGEDTPGRPLDIAVSKGHIRIVELLLRSKMVSPAALNGNKIPLFHCAVNDRNRELARIFLECGVPIDMKGRYKNRALHLAAEKGDVKMVELLLEHGASPKTKNHVSRTPEDVSMSAEVTMILRNCAGESKKGKRKGDASKFEYYATPT</sequence>
<dbReference type="InterPro" id="IPR002110">
    <property type="entry name" value="Ankyrin_rpt"/>
</dbReference>
<reference evidence="5" key="1">
    <citation type="submission" date="2022-11" db="EMBL/GenBank/DDBJ databases">
        <authorList>
            <person name="Petersen C."/>
        </authorList>
    </citation>
    <scope>NUCLEOTIDE SEQUENCE</scope>
    <source>
        <strain evidence="5">IBT 30069</strain>
    </source>
</reference>
<feature type="region of interest" description="Disordered" evidence="4">
    <location>
        <begin position="35"/>
        <end position="54"/>
    </location>
</feature>
<feature type="region of interest" description="Disordered" evidence="4">
    <location>
        <begin position="325"/>
        <end position="344"/>
    </location>
</feature>
<dbReference type="SMART" id="SM00248">
    <property type="entry name" value="ANK"/>
    <property type="match status" value="8"/>
</dbReference>
<evidence type="ECO:0000256" key="1">
    <source>
        <dbReference type="ARBA" id="ARBA00022737"/>
    </source>
</evidence>
<dbReference type="PROSITE" id="PS50297">
    <property type="entry name" value="ANK_REP_REGION"/>
    <property type="match status" value="2"/>
</dbReference>
<keyword evidence="6" id="KW-1185">Reference proteome</keyword>
<feature type="compositionally biased region" description="Basic and acidic residues" evidence="4">
    <location>
        <begin position="1"/>
        <end position="17"/>
    </location>
</feature>
<dbReference type="EMBL" id="JAPQKH010000006">
    <property type="protein sequence ID" value="KAJ5093867.1"/>
    <property type="molecule type" value="Genomic_DNA"/>
</dbReference>
<dbReference type="InterPro" id="IPR036770">
    <property type="entry name" value="Ankyrin_rpt-contain_sf"/>
</dbReference>
<evidence type="ECO:0000256" key="2">
    <source>
        <dbReference type="ARBA" id="ARBA00023043"/>
    </source>
</evidence>
<protein>
    <submittedName>
        <fullName evidence="5">Uncharacterized protein</fullName>
    </submittedName>
</protein>
<organism evidence="5 6">
    <name type="scientific">Penicillium angulare</name>
    <dbReference type="NCBI Taxonomy" id="116970"/>
    <lineage>
        <taxon>Eukaryota</taxon>
        <taxon>Fungi</taxon>
        <taxon>Dikarya</taxon>
        <taxon>Ascomycota</taxon>
        <taxon>Pezizomycotina</taxon>
        <taxon>Eurotiomycetes</taxon>
        <taxon>Eurotiomycetidae</taxon>
        <taxon>Eurotiales</taxon>
        <taxon>Aspergillaceae</taxon>
        <taxon>Penicillium</taxon>
    </lineage>
</organism>
<keyword evidence="2 3" id="KW-0040">ANK repeat</keyword>
<dbReference type="Proteomes" id="UP001149165">
    <property type="component" value="Unassembled WGS sequence"/>
</dbReference>
<name>A0A9W9F5E8_9EURO</name>
<evidence type="ECO:0000256" key="3">
    <source>
        <dbReference type="PROSITE-ProRule" id="PRU00023"/>
    </source>
</evidence>
<evidence type="ECO:0000256" key="4">
    <source>
        <dbReference type="SAM" id="MobiDB-lite"/>
    </source>
</evidence>
<keyword evidence="1" id="KW-0677">Repeat</keyword>
<evidence type="ECO:0000313" key="5">
    <source>
        <dbReference type="EMBL" id="KAJ5093867.1"/>
    </source>
</evidence>
<dbReference type="SUPFAM" id="SSF48403">
    <property type="entry name" value="Ankyrin repeat"/>
    <property type="match status" value="1"/>
</dbReference>
<evidence type="ECO:0000313" key="6">
    <source>
        <dbReference type="Proteomes" id="UP001149165"/>
    </source>
</evidence>
<dbReference type="OrthoDB" id="20872at2759"/>
<dbReference type="Pfam" id="PF12796">
    <property type="entry name" value="Ank_2"/>
    <property type="match status" value="2"/>
</dbReference>
<proteinExistence type="predicted"/>
<dbReference type="Gene3D" id="1.25.40.20">
    <property type="entry name" value="Ankyrin repeat-containing domain"/>
    <property type="match status" value="2"/>
</dbReference>